<dbReference type="GO" id="GO:0016020">
    <property type="term" value="C:membrane"/>
    <property type="evidence" value="ECO:0007669"/>
    <property type="project" value="UniProtKB-SubCell"/>
</dbReference>
<protein>
    <recommendedName>
        <fullName evidence="6">Major facilitator superfamily (MFS) profile domain-containing protein</fullName>
    </recommendedName>
</protein>
<evidence type="ECO:0000313" key="7">
    <source>
        <dbReference type="EMBL" id="EFX70747.1"/>
    </source>
</evidence>
<keyword evidence="2 5" id="KW-0812">Transmembrane</keyword>
<dbReference type="InterPro" id="IPR036259">
    <property type="entry name" value="MFS_trans_sf"/>
</dbReference>
<dbReference type="SUPFAM" id="SSF103473">
    <property type="entry name" value="MFS general substrate transporter"/>
    <property type="match status" value="1"/>
</dbReference>
<dbReference type="PANTHER" id="PTHR24064">
    <property type="entry name" value="SOLUTE CARRIER FAMILY 22 MEMBER"/>
    <property type="match status" value="1"/>
</dbReference>
<feature type="transmembrane region" description="Helical" evidence="5">
    <location>
        <begin position="104"/>
        <end position="125"/>
    </location>
</feature>
<dbReference type="KEGG" id="dpx:DAPPUDRAFT_60927"/>
<proteinExistence type="predicted"/>
<dbReference type="HOGENOM" id="CLU_001265_33_4_1"/>
<keyword evidence="8" id="KW-1185">Reference proteome</keyword>
<feature type="transmembrane region" description="Helical" evidence="5">
    <location>
        <begin position="73"/>
        <end position="92"/>
    </location>
</feature>
<comment type="subcellular location">
    <subcellularLocation>
        <location evidence="1">Membrane</location>
        <topology evidence="1">Multi-pass membrane protein</topology>
    </subcellularLocation>
</comment>
<evidence type="ECO:0000256" key="5">
    <source>
        <dbReference type="SAM" id="Phobius"/>
    </source>
</evidence>
<feature type="transmembrane region" description="Helical" evidence="5">
    <location>
        <begin position="131"/>
        <end position="149"/>
    </location>
</feature>
<organism evidence="7 8">
    <name type="scientific">Daphnia pulex</name>
    <name type="common">Water flea</name>
    <dbReference type="NCBI Taxonomy" id="6669"/>
    <lineage>
        <taxon>Eukaryota</taxon>
        <taxon>Metazoa</taxon>
        <taxon>Ecdysozoa</taxon>
        <taxon>Arthropoda</taxon>
        <taxon>Crustacea</taxon>
        <taxon>Branchiopoda</taxon>
        <taxon>Diplostraca</taxon>
        <taxon>Cladocera</taxon>
        <taxon>Anomopoda</taxon>
        <taxon>Daphniidae</taxon>
        <taxon>Daphnia</taxon>
    </lineage>
</organism>
<dbReference type="Pfam" id="PF00083">
    <property type="entry name" value="Sugar_tr"/>
    <property type="match status" value="1"/>
</dbReference>
<dbReference type="PROSITE" id="PS50850">
    <property type="entry name" value="MFS"/>
    <property type="match status" value="1"/>
</dbReference>
<feature type="non-terminal residue" evidence="7">
    <location>
        <position position="406"/>
    </location>
</feature>
<feature type="transmembrane region" description="Helical" evidence="5">
    <location>
        <begin position="274"/>
        <end position="293"/>
    </location>
</feature>
<dbReference type="STRING" id="6669.E9HBZ3"/>
<evidence type="ECO:0000259" key="6">
    <source>
        <dbReference type="PROSITE" id="PS50850"/>
    </source>
</evidence>
<dbReference type="InParanoid" id="E9HBZ3"/>
<feature type="transmembrane region" description="Helical" evidence="5">
    <location>
        <begin position="219"/>
        <end position="236"/>
    </location>
</feature>
<evidence type="ECO:0000256" key="2">
    <source>
        <dbReference type="ARBA" id="ARBA00022692"/>
    </source>
</evidence>
<evidence type="ECO:0000256" key="3">
    <source>
        <dbReference type="ARBA" id="ARBA00022989"/>
    </source>
</evidence>
<reference evidence="7 8" key="1">
    <citation type="journal article" date="2011" name="Science">
        <title>The ecoresponsive genome of Daphnia pulex.</title>
        <authorList>
            <person name="Colbourne J.K."/>
            <person name="Pfrender M.E."/>
            <person name="Gilbert D."/>
            <person name="Thomas W.K."/>
            <person name="Tucker A."/>
            <person name="Oakley T.H."/>
            <person name="Tokishita S."/>
            <person name="Aerts A."/>
            <person name="Arnold G.J."/>
            <person name="Basu M.K."/>
            <person name="Bauer D.J."/>
            <person name="Caceres C.E."/>
            <person name="Carmel L."/>
            <person name="Casola C."/>
            <person name="Choi J.H."/>
            <person name="Detter J.C."/>
            <person name="Dong Q."/>
            <person name="Dusheyko S."/>
            <person name="Eads B.D."/>
            <person name="Frohlich T."/>
            <person name="Geiler-Samerotte K.A."/>
            <person name="Gerlach D."/>
            <person name="Hatcher P."/>
            <person name="Jogdeo S."/>
            <person name="Krijgsveld J."/>
            <person name="Kriventseva E.V."/>
            <person name="Kultz D."/>
            <person name="Laforsch C."/>
            <person name="Lindquist E."/>
            <person name="Lopez J."/>
            <person name="Manak J.R."/>
            <person name="Muller J."/>
            <person name="Pangilinan J."/>
            <person name="Patwardhan R.P."/>
            <person name="Pitluck S."/>
            <person name="Pritham E.J."/>
            <person name="Rechtsteiner A."/>
            <person name="Rho M."/>
            <person name="Rogozin I.B."/>
            <person name="Sakarya O."/>
            <person name="Salamov A."/>
            <person name="Schaack S."/>
            <person name="Shapiro H."/>
            <person name="Shiga Y."/>
            <person name="Skalitzky C."/>
            <person name="Smith Z."/>
            <person name="Souvorov A."/>
            <person name="Sung W."/>
            <person name="Tang Z."/>
            <person name="Tsuchiya D."/>
            <person name="Tu H."/>
            <person name="Vos H."/>
            <person name="Wang M."/>
            <person name="Wolf Y.I."/>
            <person name="Yamagata H."/>
            <person name="Yamada T."/>
            <person name="Ye Y."/>
            <person name="Shaw J.R."/>
            <person name="Andrews J."/>
            <person name="Crease T.J."/>
            <person name="Tang H."/>
            <person name="Lucas S.M."/>
            <person name="Robertson H.M."/>
            <person name="Bork P."/>
            <person name="Koonin E.V."/>
            <person name="Zdobnov E.M."/>
            <person name="Grigoriev I.V."/>
            <person name="Lynch M."/>
            <person name="Boore J.L."/>
        </authorList>
    </citation>
    <scope>NUCLEOTIDE SEQUENCE [LARGE SCALE GENOMIC DNA]</scope>
</reference>
<name>E9HBZ3_DAPPU</name>
<evidence type="ECO:0000256" key="1">
    <source>
        <dbReference type="ARBA" id="ARBA00004141"/>
    </source>
</evidence>
<feature type="transmembrane region" description="Helical" evidence="5">
    <location>
        <begin position="47"/>
        <end position="67"/>
    </location>
</feature>
<dbReference type="PhylomeDB" id="E9HBZ3"/>
<accession>E9HBZ3</accession>
<dbReference type="InterPro" id="IPR005828">
    <property type="entry name" value="MFS_sugar_transport-like"/>
</dbReference>
<dbReference type="Proteomes" id="UP000000305">
    <property type="component" value="Unassembled WGS sequence"/>
</dbReference>
<dbReference type="InterPro" id="IPR020846">
    <property type="entry name" value="MFS_dom"/>
</dbReference>
<dbReference type="OrthoDB" id="6894481at2759"/>
<feature type="transmembrane region" description="Helical" evidence="5">
    <location>
        <begin position="363"/>
        <end position="383"/>
    </location>
</feature>
<feature type="transmembrane region" description="Helical" evidence="5">
    <location>
        <begin position="299"/>
        <end position="322"/>
    </location>
</feature>
<sequence length="406" mass="44804">VIQFDLTCENEWKQTVASSLFMFGMLIGAVTIGFIGDTIGRRQTFTLNIFVLALMTTATAFSPDWITFCVMRFFSGIGACGHFLIIFVWGVEAVGKKYRVICGFVYYQLVFTVGTSLLGLLAYYVRDWQTLQLIISAPMFALVALYWIVPESIRWLIIKKRFSEARLLILKCAQMNKKSVPNHLITIPDDKKEDELAKSSAKGESIIDVFRSPILLKRLIIMFLAWIAAVMGYYGITFSATNLSDDFYLNYELSMQIPAYIGGMFVMDKLGRRPTLSGGLIISGIACLITGLVPEDPPAIRITFSMFGKLFISCVLATVYSYTSDLFPTPARSAAVGLCSTSGRVGGILAPIIASAGRKVDPALPFIIFAGVNISVGVLCLLLPETNKITLPATVQEAVDMEKYKH</sequence>
<gene>
    <name evidence="7" type="ORF">DAPPUDRAFT_60927</name>
</gene>
<evidence type="ECO:0000256" key="4">
    <source>
        <dbReference type="ARBA" id="ARBA00023136"/>
    </source>
</evidence>
<keyword evidence="3 5" id="KW-1133">Transmembrane helix</keyword>
<keyword evidence="4 5" id="KW-0472">Membrane</keyword>
<dbReference type="eggNOG" id="KOG0255">
    <property type="taxonomic scope" value="Eukaryota"/>
</dbReference>
<dbReference type="InterPro" id="IPR005829">
    <property type="entry name" value="Sugar_transporter_CS"/>
</dbReference>
<dbReference type="EMBL" id="GL732618">
    <property type="protein sequence ID" value="EFX70747.1"/>
    <property type="molecule type" value="Genomic_DNA"/>
</dbReference>
<evidence type="ECO:0000313" key="8">
    <source>
        <dbReference type="Proteomes" id="UP000000305"/>
    </source>
</evidence>
<dbReference type="GO" id="GO:0022857">
    <property type="term" value="F:transmembrane transporter activity"/>
    <property type="evidence" value="ECO:0007669"/>
    <property type="project" value="InterPro"/>
</dbReference>
<feature type="domain" description="Major facilitator superfamily (MFS) profile" evidence="6">
    <location>
        <begin position="1"/>
        <end position="388"/>
    </location>
</feature>
<dbReference type="AlphaFoldDB" id="E9HBZ3"/>
<dbReference type="PROSITE" id="PS00216">
    <property type="entry name" value="SUGAR_TRANSPORT_1"/>
    <property type="match status" value="1"/>
</dbReference>
<dbReference type="CDD" id="cd17317">
    <property type="entry name" value="MFS_SLC22"/>
    <property type="match status" value="1"/>
</dbReference>
<dbReference type="Gene3D" id="1.20.1250.20">
    <property type="entry name" value="MFS general substrate transporter like domains"/>
    <property type="match status" value="1"/>
</dbReference>
<feature type="transmembrane region" description="Helical" evidence="5">
    <location>
        <begin position="16"/>
        <end position="35"/>
    </location>
</feature>